<dbReference type="Proteomes" id="UP001177670">
    <property type="component" value="Unassembled WGS sequence"/>
</dbReference>
<feature type="compositionally biased region" description="Basic residues" evidence="1">
    <location>
        <begin position="44"/>
        <end position="55"/>
    </location>
</feature>
<proteinExistence type="predicted"/>
<gene>
    <name evidence="2" type="ORF">K0M31_002284</name>
</gene>
<feature type="region of interest" description="Disordered" evidence="1">
    <location>
        <begin position="117"/>
        <end position="148"/>
    </location>
</feature>
<comment type="caution">
    <text evidence="2">The sequence shown here is derived from an EMBL/GenBank/DDBJ whole genome shotgun (WGS) entry which is preliminary data.</text>
</comment>
<feature type="region of interest" description="Disordered" evidence="1">
    <location>
        <begin position="35"/>
        <end position="82"/>
    </location>
</feature>
<keyword evidence="3" id="KW-1185">Reference proteome</keyword>
<accession>A0AA40GHA5</accession>
<evidence type="ECO:0000313" key="3">
    <source>
        <dbReference type="Proteomes" id="UP001177670"/>
    </source>
</evidence>
<sequence>MSAIKGVPAHTLKKFPVSGSSFVAAWKLLRGRYEDDDDEDNKLNNRHHRHHRHHQQQQQRRGAVHRPDEVSPAKRNLLSPTLDGGADLTGIRRASTTVTINKTHCIDHTGFVSGSTSPILENGVARRPSNTFRDDPSSMPSTSRTPDGHFSGTIANTASHLTSSSPTAPPAVHQNHYREVADRFKESPTNKSARNRLQAHRDQRCRLNRLRTIENTCFNKTVRADVWNTSRKKRCSTMTTSISVTAMIITTTFTCSETRSCKQPATRSES</sequence>
<reference evidence="2" key="1">
    <citation type="submission" date="2021-10" db="EMBL/GenBank/DDBJ databases">
        <title>Melipona bicolor Genome sequencing and assembly.</title>
        <authorList>
            <person name="Araujo N.S."/>
            <person name="Arias M.C."/>
        </authorList>
    </citation>
    <scope>NUCLEOTIDE SEQUENCE</scope>
    <source>
        <strain evidence="2">USP_2M_L1-L4_2017</strain>
        <tissue evidence="2">Whole body</tissue>
    </source>
</reference>
<protein>
    <submittedName>
        <fullName evidence="2">Uncharacterized protein</fullName>
    </submittedName>
</protein>
<evidence type="ECO:0000256" key="1">
    <source>
        <dbReference type="SAM" id="MobiDB-lite"/>
    </source>
</evidence>
<dbReference type="EMBL" id="JAHYIQ010000001">
    <property type="protein sequence ID" value="KAK1137790.1"/>
    <property type="molecule type" value="Genomic_DNA"/>
</dbReference>
<organism evidence="2 3">
    <name type="scientific">Melipona bicolor</name>
    <dbReference type="NCBI Taxonomy" id="60889"/>
    <lineage>
        <taxon>Eukaryota</taxon>
        <taxon>Metazoa</taxon>
        <taxon>Ecdysozoa</taxon>
        <taxon>Arthropoda</taxon>
        <taxon>Hexapoda</taxon>
        <taxon>Insecta</taxon>
        <taxon>Pterygota</taxon>
        <taxon>Neoptera</taxon>
        <taxon>Endopterygota</taxon>
        <taxon>Hymenoptera</taxon>
        <taxon>Apocrita</taxon>
        <taxon>Aculeata</taxon>
        <taxon>Apoidea</taxon>
        <taxon>Anthophila</taxon>
        <taxon>Apidae</taxon>
        <taxon>Melipona</taxon>
    </lineage>
</organism>
<name>A0AA40GHA5_9HYME</name>
<evidence type="ECO:0000313" key="2">
    <source>
        <dbReference type="EMBL" id="KAK1137790.1"/>
    </source>
</evidence>
<dbReference type="AlphaFoldDB" id="A0AA40GHA5"/>